<proteinExistence type="predicted"/>
<evidence type="ECO:0000313" key="1">
    <source>
        <dbReference type="EMBL" id="MFD1047082.1"/>
    </source>
</evidence>
<accession>A0ABW3M9P5</accession>
<dbReference type="Proteomes" id="UP001597045">
    <property type="component" value="Unassembled WGS sequence"/>
</dbReference>
<dbReference type="Pfam" id="PF13671">
    <property type="entry name" value="AAA_33"/>
    <property type="match status" value="1"/>
</dbReference>
<gene>
    <name evidence="1" type="ORF">ACFQ1S_16770</name>
</gene>
<reference evidence="2" key="1">
    <citation type="journal article" date="2019" name="Int. J. Syst. Evol. Microbiol.">
        <title>The Global Catalogue of Microorganisms (GCM) 10K type strain sequencing project: providing services to taxonomists for standard genome sequencing and annotation.</title>
        <authorList>
            <consortium name="The Broad Institute Genomics Platform"/>
            <consortium name="The Broad Institute Genome Sequencing Center for Infectious Disease"/>
            <person name="Wu L."/>
            <person name="Ma J."/>
        </authorList>
    </citation>
    <scope>NUCLEOTIDE SEQUENCE [LARGE SCALE GENOMIC DNA]</scope>
    <source>
        <strain evidence="2">JCM 31486</strain>
    </source>
</reference>
<keyword evidence="2" id="KW-1185">Reference proteome</keyword>
<name>A0ABW3M9P5_9PSEU</name>
<dbReference type="SUPFAM" id="SSF52540">
    <property type="entry name" value="P-loop containing nucleoside triphosphate hydrolases"/>
    <property type="match status" value="1"/>
</dbReference>
<dbReference type="EMBL" id="JBHTIS010000920">
    <property type="protein sequence ID" value="MFD1047082.1"/>
    <property type="molecule type" value="Genomic_DNA"/>
</dbReference>
<dbReference type="InterPro" id="IPR027417">
    <property type="entry name" value="P-loop_NTPase"/>
</dbReference>
<comment type="caution">
    <text evidence="1">The sequence shown here is derived from an EMBL/GenBank/DDBJ whole genome shotgun (WGS) entry which is preliminary data.</text>
</comment>
<sequence>MPQLIHLNGPAAVGKSTVARMYTDHHPGVLNLDIDQVVSLIGGRRENFPAILGAARALAVGMAETHLRGGYDVVMPQLVTNVEQASRFSAAASRAGGEYREIVLLADKQRIVERFTGRWHPIDALFDHAEGERQVVKIHDDLTTYLNHRPDSVVIPTDGHSPADTYAAVVSSLCRTGPQPS</sequence>
<protein>
    <submittedName>
        <fullName evidence="1">AAA family ATPase</fullName>
    </submittedName>
</protein>
<evidence type="ECO:0000313" key="2">
    <source>
        <dbReference type="Proteomes" id="UP001597045"/>
    </source>
</evidence>
<dbReference type="Gene3D" id="3.40.50.300">
    <property type="entry name" value="P-loop containing nucleotide triphosphate hydrolases"/>
    <property type="match status" value="1"/>
</dbReference>
<organism evidence="1 2">
    <name type="scientific">Kibdelosporangium lantanae</name>
    <dbReference type="NCBI Taxonomy" id="1497396"/>
    <lineage>
        <taxon>Bacteria</taxon>
        <taxon>Bacillati</taxon>
        <taxon>Actinomycetota</taxon>
        <taxon>Actinomycetes</taxon>
        <taxon>Pseudonocardiales</taxon>
        <taxon>Pseudonocardiaceae</taxon>
        <taxon>Kibdelosporangium</taxon>
    </lineage>
</organism>